<evidence type="ECO:0000256" key="5">
    <source>
        <dbReference type="RuleBase" id="RU363034"/>
    </source>
</evidence>
<dbReference type="PROSITE" id="PS50240">
    <property type="entry name" value="TRYPSIN_DOM"/>
    <property type="match status" value="1"/>
</dbReference>
<dbReference type="PRINTS" id="PR00722">
    <property type="entry name" value="CHYMOTRYPSIN"/>
</dbReference>
<reference evidence="10" key="1">
    <citation type="submission" date="2025-08" db="UniProtKB">
        <authorList>
            <consortium name="RefSeq"/>
        </authorList>
    </citation>
    <scope>IDENTIFICATION</scope>
</reference>
<dbReference type="RefSeq" id="XP_012860954.1">
    <property type="nucleotide sequence ID" value="XM_013005500.1"/>
</dbReference>
<evidence type="ECO:0000313" key="10">
    <source>
        <dbReference type="RefSeq" id="XP_012860954.1"/>
    </source>
</evidence>
<dbReference type="CDD" id="cd00190">
    <property type="entry name" value="Tryp_SPc"/>
    <property type="match status" value="1"/>
</dbReference>
<dbReference type="Pfam" id="PF00089">
    <property type="entry name" value="Trypsin"/>
    <property type="match status" value="1"/>
</dbReference>
<keyword evidence="3 5" id="KW-0720">Serine protease</keyword>
<dbReference type="InterPro" id="IPR001254">
    <property type="entry name" value="Trypsin_dom"/>
</dbReference>
<evidence type="ECO:0000256" key="2">
    <source>
        <dbReference type="ARBA" id="ARBA00022801"/>
    </source>
</evidence>
<feature type="region of interest" description="Disordered" evidence="6">
    <location>
        <begin position="25"/>
        <end position="48"/>
    </location>
</feature>
<feature type="chain" id="PRO_5046924481" evidence="7">
    <location>
        <begin position="17"/>
        <end position="347"/>
    </location>
</feature>
<dbReference type="PROSITE" id="PS00134">
    <property type="entry name" value="TRYPSIN_HIS"/>
    <property type="match status" value="1"/>
</dbReference>
<feature type="domain" description="Peptidase S1" evidence="8">
    <location>
        <begin position="77"/>
        <end position="318"/>
    </location>
</feature>
<evidence type="ECO:0000256" key="7">
    <source>
        <dbReference type="SAM" id="SignalP"/>
    </source>
</evidence>
<dbReference type="GeneID" id="101643503"/>
<name>A0ABM0ZR77_ECHTE</name>
<dbReference type="InterPro" id="IPR033116">
    <property type="entry name" value="TRYPSIN_SER"/>
</dbReference>
<feature type="compositionally biased region" description="Polar residues" evidence="6">
    <location>
        <begin position="27"/>
        <end position="39"/>
    </location>
</feature>
<feature type="signal peptide" evidence="7">
    <location>
        <begin position="1"/>
        <end position="16"/>
    </location>
</feature>
<dbReference type="Gene3D" id="2.40.10.10">
    <property type="entry name" value="Trypsin-like serine proteases"/>
    <property type="match status" value="1"/>
</dbReference>
<gene>
    <name evidence="10" type="primary">LOC101643503</name>
</gene>
<keyword evidence="7" id="KW-0732">Signal</keyword>
<evidence type="ECO:0000256" key="6">
    <source>
        <dbReference type="SAM" id="MobiDB-lite"/>
    </source>
</evidence>
<keyword evidence="9" id="KW-1185">Reference proteome</keyword>
<sequence>MGALLLWLLLSPVGLGVLGGLGRAQGDPTTAAPSQSRGTKPQLAISSDGKRKMLTAEPRVPLSISVPCGNRKAPTRIVGGHDAELGSWPWQGSLRFWGSHICGSSLLNRRWVLTAAHCFQESSDAFSWSIQFGELSAAPSIWNLQAYENRYQVQRIVVHPDYKGYSPFDIALVKLVSSVTYRPHIRPVCVVNSSMEFQNRRDCWVTGWGDIQEDLELEPPYNLQQVQISIINHTMCNHLFRKPDVRHSIFGDMVCAGNPEEGQDACLGDSGGPLVCEEDNVWYQVGVVSWGVGCGRPNRPGIYTNVSEYFRWIQKVLARGPPTMDDSSLFLLLPCALLWAPLFLHPS</sequence>
<evidence type="ECO:0000256" key="3">
    <source>
        <dbReference type="ARBA" id="ARBA00022825"/>
    </source>
</evidence>
<dbReference type="InterPro" id="IPR018114">
    <property type="entry name" value="TRYPSIN_HIS"/>
</dbReference>
<organism evidence="9 10">
    <name type="scientific">Echinops telfairi</name>
    <name type="common">Lesser hedgehog tenrec</name>
    <dbReference type="NCBI Taxonomy" id="9371"/>
    <lineage>
        <taxon>Eukaryota</taxon>
        <taxon>Metazoa</taxon>
        <taxon>Chordata</taxon>
        <taxon>Craniata</taxon>
        <taxon>Vertebrata</taxon>
        <taxon>Euteleostomi</taxon>
        <taxon>Mammalia</taxon>
        <taxon>Eutheria</taxon>
        <taxon>Afrotheria</taxon>
        <taxon>Tenrecidae</taxon>
        <taxon>Tenrecinae</taxon>
        <taxon>Echinops</taxon>
    </lineage>
</organism>
<evidence type="ECO:0000313" key="9">
    <source>
        <dbReference type="Proteomes" id="UP000694863"/>
    </source>
</evidence>
<dbReference type="PROSITE" id="PS00135">
    <property type="entry name" value="TRYPSIN_SER"/>
    <property type="match status" value="1"/>
</dbReference>
<proteinExistence type="predicted"/>
<protein>
    <submittedName>
        <fullName evidence="10">Testisin-like</fullName>
    </submittedName>
</protein>
<dbReference type="PANTHER" id="PTHR24252:SF17">
    <property type="entry name" value="SUPPRESSOR OF TUMORIGENICITY 14 PROTEIN HOMOLOG-RELATED"/>
    <property type="match status" value="1"/>
</dbReference>
<dbReference type="PANTHER" id="PTHR24252">
    <property type="entry name" value="ACROSIN-RELATED"/>
    <property type="match status" value="1"/>
</dbReference>
<dbReference type="InterPro" id="IPR009003">
    <property type="entry name" value="Peptidase_S1_PA"/>
</dbReference>
<evidence type="ECO:0000259" key="8">
    <source>
        <dbReference type="PROSITE" id="PS50240"/>
    </source>
</evidence>
<keyword evidence="2 5" id="KW-0378">Hydrolase</keyword>
<dbReference type="SUPFAM" id="SSF50494">
    <property type="entry name" value="Trypsin-like serine proteases"/>
    <property type="match status" value="1"/>
</dbReference>
<accession>A0ABM0ZR77</accession>
<keyword evidence="4" id="KW-1015">Disulfide bond</keyword>
<evidence type="ECO:0000256" key="1">
    <source>
        <dbReference type="ARBA" id="ARBA00022670"/>
    </source>
</evidence>
<dbReference type="InterPro" id="IPR043504">
    <property type="entry name" value="Peptidase_S1_PA_chymotrypsin"/>
</dbReference>
<dbReference type="InterPro" id="IPR001314">
    <property type="entry name" value="Peptidase_S1A"/>
</dbReference>
<dbReference type="Proteomes" id="UP000694863">
    <property type="component" value="Unplaced"/>
</dbReference>
<keyword evidence="1 5" id="KW-0645">Protease</keyword>
<evidence type="ECO:0000256" key="4">
    <source>
        <dbReference type="ARBA" id="ARBA00023157"/>
    </source>
</evidence>
<dbReference type="SMART" id="SM00020">
    <property type="entry name" value="Tryp_SPc"/>
    <property type="match status" value="1"/>
</dbReference>